<accession>A0A225UQK1</accession>
<organism evidence="5 6">
    <name type="scientific">Phytophthora megakarya</name>
    <dbReference type="NCBI Taxonomy" id="4795"/>
    <lineage>
        <taxon>Eukaryota</taxon>
        <taxon>Sar</taxon>
        <taxon>Stramenopiles</taxon>
        <taxon>Oomycota</taxon>
        <taxon>Peronosporomycetes</taxon>
        <taxon>Peronosporales</taxon>
        <taxon>Peronosporaceae</taxon>
        <taxon>Phytophthora</taxon>
    </lineage>
</organism>
<name>A0A225UQK1_9STRA</name>
<reference evidence="6" key="1">
    <citation type="submission" date="2017-03" db="EMBL/GenBank/DDBJ databases">
        <title>Phytopthora megakarya and P. palmivora, two closely related causual agents of cacao black pod achieved similar genome size and gene model numbers by different mechanisms.</title>
        <authorList>
            <person name="Ali S."/>
            <person name="Shao J."/>
            <person name="Larry D.J."/>
            <person name="Kronmiller B."/>
            <person name="Shen D."/>
            <person name="Strem M.D."/>
            <person name="Melnick R.L."/>
            <person name="Guiltinan M.J."/>
            <person name="Tyler B.M."/>
            <person name="Meinhardt L.W."/>
            <person name="Bailey B.A."/>
        </authorList>
    </citation>
    <scope>NUCLEOTIDE SEQUENCE [LARGE SCALE GENOMIC DNA]</scope>
    <source>
        <strain evidence="6">zdho120</strain>
    </source>
</reference>
<dbReference type="Gene3D" id="2.20.25.240">
    <property type="match status" value="1"/>
</dbReference>
<dbReference type="InterPro" id="IPR007588">
    <property type="entry name" value="Znf_FLYWCH"/>
</dbReference>
<evidence type="ECO:0000256" key="1">
    <source>
        <dbReference type="ARBA" id="ARBA00022723"/>
    </source>
</evidence>
<proteinExistence type="predicted"/>
<feature type="non-terminal residue" evidence="5">
    <location>
        <position position="282"/>
    </location>
</feature>
<gene>
    <name evidence="5" type="ORF">PHMEG_00034795</name>
</gene>
<dbReference type="Proteomes" id="UP000198211">
    <property type="component" value="Unassembled WGS sequence"/>
</dbReference>
<evidence type="ECO:0000259" key="4">
    <source>
        <dbReference type="Pfam" id="PF04500"/>
    </source>
</evidence>
<protein>
    <recommendedName>
        <fullName evidence="4">FLYWCH-type domain-containing protein</fullName>
    </recommendedName>
</protein>
<dbReference type="EMBL" id="NBNE01013195">
    <property type="protein sequence ID" value="OWY95248.1"/>
    <property type="molecule type" value="Genomic_DNA"/>
</dbReference>
<evidence type="ECO:0000256" key="2">
    <source>
        <dbReference type="ARBA" id="ARBA00022771"/>
    </source>
</evidence>
<keyword evidence="1" id="KW-0479">Metal-binding</keyword>
<evidence type="ECO:0000313" key="5">
    <source>
        <dbReference type="EMBL" id="OWY95248.1"/>
    </source>
</evidence>
<evidence type="ECO:0000256" key="3">
    <source>
        <dbReference type="ARBA" id="ARBA00022833"/>
    </source>
</evidence>
<keyword evidence="3" id="KW-0862">Zinc</keyword>
<keyword evidence="2" id="KW-0863">Zinc-finger</keyword>
<dbReference type="OrthoDB" id="123611at2759"/>
<keyword evidence="6" id="KW-1185">Reference proteome</keyword>
<dbReference type="Pfam" id="PF04500">
    <property type="entry name" value="FLYWCH"/>
    <property type="match status" value="1"/>
</dbReference>
<comment type="caution">
    <text evidence="5">The sequence shown here is derived from an EMBL/GenBank/DDBJ whole genome shotgun (WGS) entry which is preliminary data.</text>
</comment>
<evidence type="ECO:0000313" key="6">
    <source>
        <dbReference type="Proteomes" id="UP000198211"/>
    </source>
</evidence>
<dbReference type="GO" id="GO:0008270">
    <property type="term" value="F:zinc ion binding"/>
    <property type="evidence" value="ECO:0007669"/>
    <property type="project" value="UniProtKB-KW"/>
</dbReference>
<sequence>MDNIQELCPFKTTVNWDGFAYTKAWSSGSKTTFRCSYFRSTKCKARVDVMSDGSYQNAVPHTCGRPITENASPPATEDDVPTVVEDVVEEIKAEVDPLVLSNLTMMPSKIWEEIRENFTSKKMIRGLTRDQVISRVYRTRNAHFGSSIHGRVEGPPLSMTKAGDATFFRFHYTYVDNGEVQHILGWGDPALIRLLPFYQCIIVMEHNRGSKCFVPCMYALATNKSEWTYWSTLHWAEAATGMTMDVRTVSCDFEKGLINDQAARRKMQKLHIPTEEIYGMMQ</sequence>
<dbReference type="AlphaFoldDB" id="A0A225UQK1"/>
<feature type="domain" description="FLYWCH-type" evidence="4">
    <location>
        <begin position="16"/>
        <end position="53"/>
    </location>
</feature>